<gene>
    <name evidence="1" type="ORF">POCULU_LOCUS10804</name>
</gene>
<organism evidence="1 2">
    <name type="scientific">Paraglomus occultum</name>
    <dbReference type="NCBI Taxonomy" id="144539"/>
    <lineage>
        <taxon>Eukaryota</taxon>
        <taxon>Fungi</taxon>
        <taxon>Fungi incertae sedis</taxon>
        <taxon>Mucoromycota</taxon>
        <taxon>Glomeromycotina</taxon>
        <taxon>Glomeromycetes</taxon>
        <taxon>Paraglomerales</taxon>
        <taxon>Paraglomeraceae</taxon>
        <taxon>Paraglomus</taxon>
    </lineage>
</organism>
<dbReference type="OrthoDB" id="2448759at2759"/>
<comment type="caution">
    <text evidence="1">The sequence shown here is derived from an EMBL/GenBank/DDBJ whole genome shotgun (WGS) entry which is preliminary data.</text>
</comment>
<protein>
    <submittedName>
        <fullName evidence="1">7831_t:CDS:1</fullName>
    </submittedName>
</protein>
<evidence type="ECO:0000313" key="2">
    <source>
        <dbReference type="Proteomes" id="UP000789572"/>
    </source>
</evidence>
<feature type="non-terminal residue" evidence="1">
    <location>
        <position position="293"/>
    </location>
</feature>
<name>A0A9N9E7A4_9GLOM</name>
<keyword evidence="2" id="KW-1185">Reference proteome</keyword>
<proteinExistence type="predicted"/>
<sequence>RWIMSVSESGDKQLQENLLLLLKPALAALNKDNQTKEVDNTSKAIWPSKLLVRTAFKLGKVNFTYTVTPETPSIIGKALGKEIASSYSKIRENQKQLEEPSSYKAYCDALPGPLCNFFQAFLTELQKRKLTSINRMRKTRNLPSKVIDTDQITRTTTLFVSMILTIAFPGMKIWLTHIMSSICQKPKLLPYLRQILYGAKVISYSKRHENRLELERAHNADPVSRILQGTQHINMFNLAVIDNIDFAALTFKSGNIFDTPRQTSHATLRLLIQFTLPNAPDDIMEESIDQPLI</sequence>
<evidence type="ECO:0000313" key="1">
    <source>
        <dbReference type="EMBL" id="CAG8667987.1"/>
    </source>
</evidence>
<dbReference type="Proteomes" id="UP000789572">
    <property type="component" value="Unassembled WGS sequence"/>
</dbReference>
<accession>A0A9N9E7A4</accession>
<reference evidence="1" key="1">
    <citation type="submission" date="2021-06" db="EMBL/GenBank/DDBJ databases">
        <authorList>
            <person name="Kallberg Y."/>
            <person name="Tangrot J."/>
            <person name="Rosling A."/>
        </authorList>
    </citation>
    <scope>NUCLEOTIDE SEQUENCE</scope>
    <source>
        <strain evidence="1">IA702</strain>
    </source>
</reference>
<feature type="non-terminal residue" evidence="1">
    <location>
        <position position="1"/>
    </location>
</feature>
<dbReference type="EMBL" id="CAJVPJ010006343">
    <property type="protein sequence ID" value="CAG8667987.1"/>
    <property type="molecule type" value="Genomic_DNA"/>
</dbReference>
<dbReference type="AlphaFoldDB" id="A0A9N9E7A4"/>